<proteinExistence type="predicted"/>
<evidence type="ECO:0000259" key="1">
    <source>
        <dbReference type="Pfam" id="PF00534"/>
    </source>
</evidence>
<dbReference type="EMBL" id="DRVY01000084">
    <property type="protein sequence ID" value="HHR92411.1"/>
    <property type="molecule type" value="Genomic_DNA"/>
</dbReference>
<dbReference type="CDD" id="cd03801">
    <property type="entry name" value="GT4_PimA-like"/>
    <property type="match status" value="1"/>
</dbReference>
<reference evidence="2" key="1">
    <citation type="journal article" date="2020" name="mSystems">
        <title>Genome- and Community-Level Interaction Insights into Carbon Utilization and Element Cycling Functions of Hydrothermarchaeota in Hydrothermal Sediment.</title>
        <authorList>
            <person name="Zhou Z."/>
            <person name="Liu Y."/>
            <person name="Xu W."/>
            <person name="Pan J."/>
            <person name="Luo Z.H."/>
            <person name="Li M."/>
        </authorList>
    </citation>
    <scope>NUCLEOTIDE SEQUENCE [LARGE SCALE GENOMIC DNA]</scope>
    <source>
        <strain evidence="2">SpSt-1042</strain>
    </source>
</reference>
<protein>
    <recommendedName>
        <fullName evidence="1">Glycosyl transferase family 1 domain-containing protein</fullName>
    </recommendedName>
</protein>
<organism evidence="2">
    <name type="scientific">candidate division CPR3 bacterium</name>
    <dbReference type="NCBI Taxonomy" id="2268181"/>
    <lineage>
        <taxon>Bacteria</taxon>
        <taxon>Bacteria division CPR3</taxon>
    </lineage>
</organism>
<dbReference type="GO" id="GO:0016757">
    <property type="term" value="F:glycosyltransferase activity"/>
    <property type="evidence" value="ECO:0007669"/>
    <property type="project" value="InterPro"/>
</dbReference>
<dbReference type="Pfam" id="PF00534">
    <property type="entry name" value="Glycos_transf_1"/>
    <property type="match status" value="1"/>
</dbReference>
<dbReference type="Gene3D" id="3.40.50.2000">
    <property type="entry name" value="Glycogen Phosphorylase B"/>
    <property type="match status" value="2"/>
</dbReference>
<sequence length="367" mass="43082">MKIAYYVHLNLKPGSGVYKKILNQFNCWLELRHDARLFIITRDEEVKNSLYSSNIREKVEVVMYPDGFNFSSLVKRLKALDEIKDRILKWDPDILYTRQDLYYPPIAILAKKARFIAEINTYDLAELWDYSKTQWLYSILTRNKFLSFCSGFVFVTYELSNKEAYKKFNKAYAVIPNGIKLDEFDTLPPNFSDDVNLVFLGQGSYPWYGVDKILFLAKNFPKWNFHIIGFSNTISEKDLKNVFFHNFLPREKYEEILKSADCAIGTLALHRNKMNEACPLKTREYLAFGLPVIIGYSDTDFLEGADFILTLPNNENNVNKNLSEIEEFVLKWKGKRVPRDMINHLDICEKEKQRISFFQSVIERGHK</sequence>
<name>A0A7C5UT99_UNCC3</name>
<comment type="caution">
    <text evidence="2">The sequence shown here is derived from an EMBL/GenBank/DDBJ whole genome shotgun (WGS) entry which is preliminary data.</text>
</comment>
<gene>
    <name evidence="2" type="ORF">ENL96_02770</name>
</gene>
<feature type="domain" description="Glycosyl transferase family 1" evidence="1">
    <location>
        <begin position="206"/>
        <end position="294"/>
    </location>
</feature>
<evidence type="ECO:0000313" key="2">
    <source>
        <dbReference type="EMBL" id="HHR92411.1"/>
    </source>
</evidence>
<dbReference type="AlphaFoldDB" id="A0A7C5UT99"/>
<accession>A0A7C5UT99</accession>
<dbReference type="InterPro" id="IPR001296">
    <property type="entry name" value="Glyco_trans_1"/>
</dbReference>
<dbReference type="SUPFAM" id="SSF53756">
    <property type="entry name" value="UDP-Glycosyltransferase/glycogen phosphorylase"/>
    <property type="match status" value="1"/>
</dbReference>